<name>A0A7D5PBM3_9EURY</name>
<evidence type="ECO:0000256" key="1">
    <source>
        <dbReference type="SAM" id="MobiDB-lite"/>
    </source>
</evidence>
<dbReference type="Pfam" id="PF01663">
    <property type="entry name" value="Phosphodiest"/>
    <property type="match status" value="1"/>
</dbReference>
<dbReference type="InterPro" id="IPR017850">
    <property type="entry name" value="Alkaline_phosphatase_core_sf"/>
</dbReference>
<dbReference type="Gene3D" id="3.40.720.10">
    <property type="entry name" value="Alkaline Phosphatase, subunit A"/>
    <property type="match status" value="1"/>
</dbReference>
<organism evidence="2 3">
    <name type="scientific">Halosimplex pelagicum</name>
    <dbReference type="NCBI Taxonomy" id="869886"/>
    <lineage>
        <taxon>Archaea</taxon>
        <taxon>Methanobacteriati</taxon>
        <taxon>Methanobacteriota</taxon>
        <taxon>Stenosarchaea group</taxon>
        <taxon>Halobacteria</taxon>
        <taxon>Halobacteriales</taxon>
        <taxon>Haloarculaceae</taxon>
        <taxon>Halosimplex</taxon>
    </lineage>
</organism>
<feature type="region of interest" description="Disordered" evidence="1">
    <location>
        <begin position="291"/>
        <end position="316"/>
    </location>
</feature>
<dbReference type="OrthoDB" id="330975at2157"/>
<evidence type="ECO:0000313" key="2">
    <source>
        <dbReference type="EMBL" id="QLH83864.1"/>
    </source>
</evidence>
<dbReference type="EMBL" id="CP058909">
    <property type="protein sequence ID" value="QLH83864.1"/>
    <property type="molecule type" value="Genomic_DNA"/>
</dbReference>
<evidence type="ECO:0000313" key="3">
    <source>
        <dbReference type="Proteomes" id="UP000509346"/>
    </source>
</evidence>
<sequence>MTVVALGIDALDPELVDSEAHGNLTLAAHRSIETIESVAGEPSTHELWPTIITGLPPSEHGLELGDDGVSWGNPLLNAGSRVADFVIPDGLQTRIGAWLLTNTDTDAFRTPATYYAENGLTTVFDGREAIPIGVPNYVVDPDSEDREHALRRSLGDLFERDPEATGGHTSSDPETFYEQCMEMAMIRVARARRAYRGGRYELVFAYTSGLDLIGHVTYDRPALQRAAYNEIDDFVGELRADLGADDELLLISDHGLQDGVHTHEAMVAATDESLVEQIASVVDVRAAIESELDGTDHSGAPTHRTASGEGGDVGGDRVKEQLEDLGYM</sequence>
<reference evidence="2 3" key="1">
    <citation type="submission" date="2020-07" db="EMBL/GenBank/DDBJ databases">
        <title>Halosimplex litoreum sp. nov. and Halosimplex rubrum sp. nov., isolated from different salt environments.</title>
        <authorList>
            <person name="Cui H."/>
        </authorList>
    </citation>
    <scope>NUCLEOTIDE SEQUENCE [LARGE SCALE GENOMIC DNA]</scope>
    <source>
        <strain evidence="2 3">R2</strain>
    </source>
</reference>
<dbReference type="KEGG" id="hpel:HZS54_20510"/>
<keyword evidence="3" id="KW-1185">Reference proteome</keyword>
<dbReference type="InterPro" id="IPR002591">
    <property type="entry name" value="Phosphodiest/P_Trfase"/>
</dbReference>
<protein>
    <submittedName>
        <fullName evidence="2">Alkaline phosphatase family protein</fullName>
    </submittedName>
</protein>
<dbReference type="RefSeq" id="WP_179918918.1">
    <property type="nucleotide sequence ID" value="NZ_CP058909.1"/>
</dbReference>
<gene>
    <name evidence="2" type="ORF">HZS54_20510</name>
</gene>
<proteinExistence type="predicted"/>
<dbReference type="GeneID" id="56085025"/>
<dbReference type="SUPFAM" id="SSF53649">
    <property type="entry name" value="Alkaline phosphatase-like"/>
    <property type="match status" value="1"/>
</dbReference>
<dbReference type="Proteomes" id="UP000509346">
    <property type="component" value="Chromosome"/>
</dbReference>
<accession>A0A7D5PBM3</accession>
<dbReference type="AlphaFoldDB" id="A0A7D5PBM3"/>